<dbReference type="eggNOG" id="COG0727">
    <property type="taxonomic scope" value="Bacteria"/>
</dbReference>
<dbReference type="Proteomes" id="UP000001887">
    <property type="component" value="Chromosome"/>
</dbReference>
<gene>
    <name evidence="1" type="ordered locus">Psta_3378</name>
</gene>
<sequence>MSEEFLCVRCSRVQLTCCQSCEIHPTAGDTERIAEHTGLTDFTEYRYPDDPVYLQHDDDPVWLAHVFRPDMTRRVLKRKENGDCMFLGNAGCVLPLEVRPLVCRIYPFQYNHTGLTGGLSDGCPTQLLQIGQTLLEALDMNQTDAERWHKQLYEEIVSGDPG</sequence>
<name>D2QXW5_PIRSD</name>
<dbReference type="EMBL" id="CP001848">
    <property type="protein sequence ID" value="ADB18042.1"/>
    <property type="molecule type" value="Genomic_DNA"/>
</dbReference>
<dbReference type="STRING" id="530564.Psta_3378"/>
<evidence type="ECO:0000313" key="1">
    <source>
        <dbReference type="EMBL" id="ADB18042.1"/>
    </source>
</evidence>
<evidence type="ECO:0000313" key="2">
    <source>
        <dbReference type="Proteomes" id="UP000001887"/>
    </source>
</evidence>
<evidence type="ECO:0008006" key="3">
    <source>
        <dbReference type="Google" id="ProtNLM"/>
    </source>
</evidence>
<organism evidence="1 2">
    <name type="scientific">Pirellula staleyi (strain ATCC 27377 / DSM 6068 / ICPB 4128)</name>
    <name type="common">Pirella staleyi</name>
    <dbReference type="NCBI Taxonomy" id="530564"/>
    <lineage>
        <taxon>Bacteria</taxon>
        <taxon>Pseudomonadati</taxon>
        <taxon>Planctomycetota</taxon>
        <taxon>Planctomycetia</taxon>
        <taxon>Pirellulales</taxon>
        <taxon>Pirellulaceae</taxon>
        <taxon>Pirellula</taxon>
    </lineage>
</organism>
<dbReference type="AlphaFoldDB" id="D2QXW5"/>
<dbReference type="OrthoDB" id="275146at2"/>
<dbReference type="HOGENOM" id="CLU_1569522_0_0_0"/>
<dbReference type="InterPro" id="IPR005358">
    <property type="entry name" value="Puta_zinc/iron-chelating_dom"/>
</dbReference>
<protein>
    <recommendedName>
        <fullName evidence="3">YkgJ family cysteine cluster protein</fullName>
    </recommendedName>
</protein>
<dbReference type="KEGG" id="psl:Psta_3378"/>
<keyword evidence="2" id="KW-1185">Reference proteome</keyword>
<reference evidence="1 2" key="1">
    <citation type="journal article" date="2009" name="Stand. Genomic Sci.">
        <title>Complete genome sequence of Pirellula staleyi type strain (ATCC 27377).</title>
        <authorList>
            <person name="Clum A."/>
            <person name="Tindall B.J."/>
            <person name="Sikorski J."/>
            <person name="Ivanova N."/>
            <person name="Mavrommatis K."/>
            <person name="Lucas S."/>
            <person name="Glavina del Rio T."/>
            <person name="Nolan M."/>
            <person name="Chen F."/>
            <person name="Tice H."/>
            <person name="Pitluck S."/>
            <person name="Cheng J.F."/>
            <person name="Chertkov O."/>
            <person name="Brettin T."/>
            <person name="Han C."/>
            <person name="Detter J.C."/>
            <person name="Kuske C."/>
            <person name="Bruce D."/>
            <person name="Goodwin L."/>
            <person name="Ovchinikova G."/>
            <person name="Pati A."/>
            <person name="Mikhailova N."/>
            <person name="Chen A."/>
            <person name="Palaniappan K."/>
            <person name="Land M."/>
            <person name="Hauser L."/>
            <person name="Chang Y.J."/>
            <person name="Jeffries C.D."/>
            <person name="Chain P."/>
            <person name="Rohde M."/>
            <person name="Goker M."/>
            <person name="Bristow J."/>
            <person name="Eisen J.A."/>
            <person name="Markowitz V."/>
            <person name="Hugenholtz P."/>
            <person name="Kyrpides N.C."/>
            <person name="Klenk H.P."/>
            <person name="Lapidus A."/>
        </authorList>
    </citation>
    <scope>NUCLEOTIDE SEQUENCE [LARGE SCALE GENOMIC DNA]</scope>
    <source>
        <strain evidence="2">ATCC 27377 / DSM 6068 / ICPB 4128</strain>
    </source>
</reference>
<accession>D2QXW5</accession>
<proteinExistence type="predicted"/>
<dbReference type="Pfam" id="PF03692">
    <property type="entry name" value="CxxCxxCC"/>
    <property type="match status" value="1"/>
</dbReference>